<evidence type="ECO:0000256" key="1">
    <source>
        <dbReference type="SAM" id="MobiDB-lite"/>
    </source>
</evidence>
<evidence type="ECO:0008006" key="4">
    <source>
        <dbReference type="Google" id="ProtNLM"/>
    </source>
</evidence>
<feature type="compositionally biased region" description="Pro residues" evidence="1">
    <location>
        <begin position="303"/>
        <end position="315"/>
    </location>
</feature>
<feature type="compositionally biased region" description="Low complexity" evidence="1">
    <location>
        <begin position="226"/>
        <end position="240"/>
    </location>
</feature>
<comment type="caution">
    <text evidence="2">The sequence shown here is derived from an EMBL/GenBank/DDBJ whole genome shotgun (WGS) entry which is preliminary data.</text>
</comment>
<proteinExistence type="predicted"/>
<name>A0ABN3QBB0_9ACTN</name>
<dbReference type="Proteomes" id="UP001501447">
    <property type="component" value="Unassembled WGS sequence"/>
</dbReference>
<reference evidence="2 3" key="1">
    <citation type="journal article" date="2019" name="Int. J. Syst. Evol. Microbiol.">
        <title>The Global Catalogue of Microorganisms (GCM) 10K type strain sequencing project: providing services to taxonomists for standard genome sequencing and annotation.</title>
        <authorList>
            <consortium name="The Broad Institute Genomics Platform"/>
            <consortium name="The Broad Institute Genome Sequencing Center for Infectious Disease"/>
            <person name="Wu L."/>
            <person name="Ma J."/>
        </authorList>
    </citation>
    <scope>NUCLEOTIDE SEQUENCE [LARGE SCALE GENOMIC DNA]</scope>
    <source>
        <strain evidence="2 3">JCM 16373</strain>
    </source>
</reference>
<keyword evidence="3" id="KW-1185">Reference proteome</keyword>
<feature type="compositionally biased region" description="Low complexity" evidence="1">
    <location>
        <begin position="316"/>
        <end position="326"/>
    </location>
</feature>
<feature type="region of interest" description="Disordered" evidence="1">
    <location>
        <begin position="226"/>
        <end position="381"/>
    </location>
</feature>
<feature type="compositionally biased region" description="Pro residues" evidence="1">
    <location>
        <begin position="275"/>
        <end position="293"/>
    </location>
</feature>
<dbReference type="EMBL" id="BAAARJ010000012">
    <property type="protein sequence ID" value="GAA2621797.1"/>
    <property type="molecule type" value="Genomic_DNA"/>
</dbReference>
<sequence>MGTLGEGALGTVLLLAAAPASEARVLDAASALPGLAAVPAGVFTGTESASVVELADPVDPQAVLVRFRAAAAAEGPLTVVIVAELHADARRGGIHIALARTNPSTIRYSALPWAWLTHELAARAPGTTTLLLDLAAAPAAWELLGREGLPVGEGVAMYGRVFPAGATPRWRRKPGRPPAAPAYIQEFVRVWRSGARPPLPALHDQAAAQAGPADAVFLAAATAAPGTAGRHTTGSDPAGFGATGPAGGPLTVPQPMDAPLASTPPPAPGSGFPPATEPVPAPGAEPESGPEPMPHSTREPAPHHMPPPPQLPPAPAGTRTSASTGSPPGPGPHAPDPYGGTPVNGAAQATPYNGHHNDPQATPYNGRHNRPQGGPPADPHEAIFSAARAGRHGEAASIAAAWEGAALRAEGAASDGALHWLEVRADLARLAEDPTRSCELWMAAARVRVERGEAADAQDVEAAVDRAHHQWEQLRDPATARRLAPALLALRRQVPGRQPGAVRLLEERLDALPGAVSS</sequence>
<gene>
    <name evidence="2" type="ORF">GCM10009863_39870</name>
</gene>
<evidence type="ECO:0000313" key="3">
    <source>
        <dbReference type="Proteomes" id="UP001501447"/>
    </source>
</evidence>
<organism evidence="2 3">
    <name type="scientific">Streptomyces axinellae</name>
    <dbReference type="NCBI Taxonomy" id="552788"/>
    <lineage>
        <taxon>Bacteria</taxon>
        <taxon>Bacillati</taxon>
        <taxon>Actinomycetota</taxon>
        <taxon>Actinomycetes</taxon>
        <taxon>Kitasatosporales</taxon>
        <taxon>Streptomycetaceae</taxon>
        <taxon>Streptomyces</taxon>
    </lineage>
</organism>
<accession>A0ABN3QBB0</accession>
<evidence type="ECO:0000313" key="2">
    <source>
        <dbReference type="EMBL" id="GAA2621797.1"/>
    </source>
</evidence>
<dbReference type="RefSeq" id="WP_344567678.1">
    <property type="nucleotide sequence ID" value="NZ_BAAARJ010000012.1"/>
</dbReference>
<protein>
    <recommendedName>
        <fullName evidence="4">Tetratricopeptide repeat protein</fullName>
    </recommendedName>
</protein>